<proteinExistence type="predicted"/>
<protein>
    <submittedName>
        <fullName evidence="2">Uncharacterized protein</fullName>
    </submittedName>
</protein>
<accession>A0A8J4TBF6</accession>
<gene>
    <name evidence="2" type="ORF">PHET_08312</name>
</gene>
<reference evidence="2" key="1">
    <citation type="submission" date="2019-05" db="EMBL/GenBank/DDBJ databases">
        <title>Annotation for the trematode Paragonimus heterotremus.</title>
        <authorList>
            <person name="Choi Y.-J."/>
        </authorList>
    </citation>
    <scope>NUCLEOTIDE SEQUENCE</scope>
    <source>
        <strain evidence="2">LC</strain>
    </source>
</reference>
<dbReference type="EMBL" id="LUCH01005414">
    <property type="protein sequence ID" value="KAF5398099.1"/>
    <property type="molecule type" value="Genomic_DNA"/>
</dbReference>
<evidence type="ECO:0000256" key="1">
    <source>
        <dbReference type="SAM" id="MobiDB-lite"/>
    </source>
</evidence>
<evidence type="ECO:0000313" key="3">
    <source>
        <dbReference type="Proteomes" id="UP000748531"/>
    </source>
</evidence>
<organism evidence="2 3">
    <name type="scientific">Paragonimus heterotremus</name>
    <dbReference type="NCBI Taxonomy" id="100268"/>
    <lineage>
        <taxon>Eukaryota</taxon>
        <taxon>Metazoa</taxon>
        <taxon>Spiralia</taxon>
        <taxon>Lophotrochozoa</taxon>
        <taxon>Platyhelminthes</taxon>
        <taxon>Trematoda</taxon>
        <taxon>Digenea</taxon>
        <taxon>Plagiorchiida</taxon>
        <taxon>Troglotremata</taxon>
        <taxon>Troglotrematidae</taxon>
        <taxon>Paragonimus</taxon>
    </lineage>
</organism>
<dbReference type="AlphaFoldDB" id="A0A8J4TBF6"/>
<feature type="region of interest" description="Disordered" evidence="1">
    <location>
        <begin position="1"/>
        <end position="21"/>
    </location>
</feature>
<sequence length="103" mass="11331">MRTYRSTSGAASPSGISPPEAFLGRTLRTAVDAMLHIEQDDATSRRRSTLITDPCLESSTQVTRLLRGTLAERRDNVLYELTEFTAYGYAADSSHKSHPATEP</sequence>
<dbReference type="Proteomes" id="UP000748531">
    <property type="component" value="Unassembled WGS sequence"/>
</dbReference>
<evidence type="ECO:0000313" key="2">
    <source>
        <dbReference type="EMBL" id="KAF5398099.1"/>
    </source>
</evidence>
<comment type="caution">
    <text evidence="2">The sequence shown here is derived from an EMBL/GenBank/DDBJ whole genome shotgun (WGS) entry which is preliminary data.</text>
</comment>
<keyword evidence="3" id="KW-1185">Reference proteome</keyword>
<name>A0A8J4TBF6_9TREM</name>